<dbReference type="EMBL" id="CAJVPT010003966">
    <property type="protein sequence ID" value="CAG8502761.1"/>
    <property type="molecule type" value="Genomic_DNA"/>
</dbReference>
<proteinExistence type="predicted"/>
<accession>A0ACA9L1U3</accession>
<organism evidence="1 2">
    <name type="scientific">Acaulospora colombiana</name>
    <dbReference type="NCBI Taxonomy" id="27376"/>
    <lineage>
        <taxon>Eukaryota</taxon>
        <taxon>Fungi</taxon>
        <taxon>Fungi incertae sedis</taxon>
        <taxon>Mucoromycota</taxon>
        <taxon>Glomeromycotina</taxon>
        <taxon>Glomeromycetes</taxon>
        <taxon>Diversisporales</taxon>
        <taxon>Acaulosporaceae</taxon>
        <taxon>Acaulospora</taxon>
    </lineage>
</organism>
<keyword evidence="2" id="KW-1185">Reference proteome</keyword>
<comment type="caution">
    <text evidence="1">The sequence shown here is derived from an EMBL/GenBank/DDBJ whole genome shotgun (WGS) entry which is preliminary data.</text>
</comment>
<protein>
    <submittedName>
        <fullName evidence="1">2539_t:CDS:1</fullName>
    </submittedName>
</protein>
<reference evidence="1" key="1">
    <citation type="submission" date="2021-06" db="EMBL/GenBank/DDBJ databases">
        <authorList>
            <person name="Kallberg Y."/>
            <person name="Tangrot J."/>
            <person name="Rosling A."/>
        </authorList>
    </citation>
    <scope>NUCLEOTIDE SEQUENCE</scope>
    <source>
        <strain evidence="1">CL356</strain>
    </source>
</reference>
<evidence type="ECO:0000313" key="1">
    <source>
        <dbReference type="EMBL" id="CAG8502761.1"/>
    </source>
</evidence>
<dbReference type="Proteomes" id="UP000789525">
    <property type="component" value="Unassembled WGS sequence"/>
</dbReference>
<sequence length="161" mass="17635">MKGSKKSKFNNVNRQTNGDNESSEIDEIFMLAKNKKENSNSLPIQEAKSKETTPSSATKSSDLSDSTVSSNRNSEPNEKGKSKSSKVEEFVFKVPAIPDRLKSNKRKLKQNDDDGFGDSRGTKNRKKTEDGFAIYDVSELNIGNGGGIGVLHHSLSSLSSY</sequence>
<name>A0ACA9L1U3_9GLOM</name>
<gene>
    <name evidence="1" type="ORF">ACOLOM_LOCUS2873</name>
</gene>
<evidence type="ECO:0000313" key="2">
    <source>
        <dbReference type="Proteomes" id="UP000789525"/>
    </source>
</evidence>